<dbReference type="EMBL" id="FNZX01000005">
    <property type="protein sequence ID" value="SEK44828.1"/>
    <property type="molecule type" value="Genomic_DNA"/>
</dbReference>
<feature type="transmembrane region" description="Helical" evidence="1">
    <location>
        <begin position="332"/>
        <end position="357"/>
    </location>
</feature>
<feature type="transmembrane region" description="Helical" evidence="1">
    <location>
        <begin position="71"/>
        <end position="92"/>
    </location>
</feature>
<evidence type="ECO:0000313" key="3">
    <source>
        <dbReference type="Proteomes" id="UP000182321"/>
    </source>
</evidence>
<feature type="transmembrane region" description="Helical" evidence="1">
    <location>
        <begin position="377"/>
        <end position="398"/>
    </location>
</feature>
<feature type="transmembrane region" description="Helical" evidence="1">
    <location>
        <begin position="419"/>
        <end position="441"/>
    </location>
</feature>
<feature type="transmembrane region" description="Helical" evidence="1">
    <location>
        <begin position="296"/>
        <end position="320"/>
    </location>
</feature>
<dbReference type="AlphaFoldDB" id="A0A1H7H3M5"/>
<dbReference type="RefSeq" id="WP_074789691.1">
    <property type="nucleotide sequence ID" value="NZ_FNZX01000005.1"/>
</dbReference>
<accession>A0A1H7H3M5</accession>
<feature type="transmembrane region" description="Helical" evidence="1">
    <location>
        <begin position="228"/>
        <end position="250"/>
    </location>
</feature>
<organism evidence="2 3">
    <name type="scientific">Pseudobutyrivibrio ruminis</name>
    <dbReference type="NCBI Taxonomy" id="46206"/>
    <lineage>
        <taxon>Bacteria</taxon>
        <taxon>Bacillati</taxon>
        <taxon>Bacillota</taxon>
        <taxon>Clostridia</taxon>
        <taxon>Lachnospirales</taxon>
        <taxon>Lachnospiraceae</taxon>
        <taxon>Pseudobutyrivibrio</taxon>
    </lineage>
</organism>
<sequence length="567" mass="63812">MKKLLDRNRICITVALLALVFIASLPAFRSGIYQGHDLDFHLGRIQAIAQELQNGQFPVRYESEAWYGHGYVSTTFYGNIFLYIPALMYLAGLPVWRAYNIYVLLVNVATVLVGFYSFKGIYNSRKWSLIATTLYTLSGYRLSNLYVRTALGEYSAMIFVPLVAYGIYRIYGKKDDRHNNAIKLTMPLIIGATGLIESHILTTEIVAVFVLIFALINFKQTVKVIKELLIALFAVLGLNAFFLVPFISSYSAMKLYINSAMTQTSIQGDGLYLSQIFGLVTIGRGSNWPWSTDNEGFLNLGLLTVLCFVIIAITIIITLIKKDWIAKEHSKYKFKLAMTMFGFGLISAWISSVYFPWNLFAGEGTFDKLMSSVQYPWRYSMFQTFFFVVAAVYCLKLVGAKLSDRTDSKIVEFNLLRRIDKFSMVVLTFVGLVALATTAVFDYTLSYGNITVNYADAPADWADNLYLPDGTDRGLLENTDTTVDEESGRVTLPVLAYNNLHVYDESGNELEWAAGDNNCIETMYDGDANNITVKFVEPIGWRISEVISLLSLVAVIILYKSKRKAEV</sequence>
<feature type="transmembrane region" description="Helical" evidence="1">
    <location>
        <begin position="188"/>
        <end position="216"/>
    </location>
</feature>
<evidence type="ECO:0000313" key="2">
    <source>
        <dbReference type="EMBL" id="SEK44828.1"/>
    </source>
</evidence>
<keyword evidence="1" id="KW-1133">Transmembrane helix</keyword>
<reference evidence="3" key="1">
    <citation type="submission" date="2016-10" db="EMBL/GenBank/DDBJ databases">
        <authorList>
            <person name="Varghese N."/>
            <person name="Submissions S."/>
        </authorList>
    </citation>
    <scope>NUCLEOTIDE SEQUENCE [LARGE SCALE GENOMIC DNA]</scope>
    <source>
        <strain evidence="3">ACV-9</strain>
    </source>
</reference>
<feature type="transmembrane region" description="Helical" evidence="1">
    <location>
        <begin position="271"/>
        <end position="290"/>
    </location>
</feature>
<evidence type="ECO:0008006" key="4">
    <source>
        <dbReference type="Google" id="ProtNLM"/>
    </source>
</evidence>
<evidence type="ECO:0000256" key="1">
    <source>
        <dbReference type="SAM" id="Phobius"/>
    </source>
</evidence>
<keyword evidence="1" id="KW-0472">Membrane</keyword>
<feature type="transmembrane region" description="Helical" evidence="1">
    <location>
        <begin position="99"/>
        <end position="118"/>
    </location>
</feature>
<proteinExistence type="predicted"/>
<keyword evidence="3" id="KW-1185">Reference proteome</keyword>
<dbReference type="Proteomes" id="UP000182321">
    <property type="component" value="Unassembled WGS sequence"/>
</dbReference>
<gene>
    <name evidence="2" type="ORF">SAMN02910377_00907</name>
</gene>
<feature type="transmembrane region" description="Helical" evidence="1">
    <location>
        <begin position="539"/>
        <end position="559"/>
    </location>
</feature>
<keyword evidence="1" id="KW-0812">Transmembrane</keyword>
<feature type="transmembrane region" description="Helical" evidence="1">
    <location>
        <begin position="145"/>
        <end position="168"/>
    </location>
</feature>
<protein>
    <recommendedName>
        <fullName evidence="4">Membrane protein 6-pyruvoyl-tetrahydropterin synthase-related domain-containing protein</fullName>
    </recommendedName>
</protein>
<name>A0A1H7H3M5_9FIRM</name>